<name>A0ACC0H529_9ERIC</name>
<comment type="caution">
    <text evidence="1">The sequence shown here is derived from an EMBL/GenBank/DDBJ whole genome shotgun (WGS) entry which is preliminary data.</text>
</comment>
<keyword evidence="2" id="KW-1185">Reference proteome</keyword>
<sequence>MGNCIAICKPNSNKSGTESAADEHRKVLQVVKTDGKILEFKSPITVKDFLVNFSGFSIAVSQILSKPLPPSYELKLGKTYHLLPPPPSPPTSTPEKTAQSNGVKRIKVVITKQQLQELLSKQGSIEDVLLSGLERKSCSSSVDSASTCWNPKLESIPEGSESCLT</sequence>
<gene>
    <name evidence="1" type="ORF">LOK49_LG07G00107</name>
</gene>
<organism evidence="1 2">
    <name type="scientific">Camellia lanceoleosa</name>
    <dbReference type="NCBI Taxonomy" id="1840588"/>
    <lineage>
        <taxon>Eukaryota</taxon>
        <taxon>Viridiplantae</taxon>
        <taxon>Streptophyta</taxon>
        <taxon>Embryophyta</taxon>
        <taxon>Tracheophyta</taxon>
        <taxon>Spermatophyta</taxon>
        <taxon>Magnoliopsida</taxon>
        <taxon>eudicotyledons</taxon>
        <taxon>Gunneridae</taxon>
        <taxon>Pentapetalae</taxon>
        <taxon>asterids</taxon>
        <taxon>Ericales</taxon>
        <taxon>Theaceae</taxon>
        <taxon>Camellia</taxon>
    </lineage>
</organism>
<reference evidence="1 2" key="1">
    <citation type="journal article" date="2022" name="Plant J.">
        <title>Chromosome-level genome of Camellia lanceoleosa provides a valuable resource for understanding genome evolution and self-incompatibility.</title>
        <authorList>
            <person name="Gong W."/>
            <person name="Xiao S."/>
            <person name="Wang L."/>
            <person name="Liao Z."/>
            <person name="Chang Y."/>
            <person name="Mo W."/>
            <person name="Hu G."/>
            <person name="Li W."/>
            <person name="Zhao G."/>
            <person name="Zhu H."/>
            <person name="Hu X."/>
            <person name="Ji K."/>
            <person name="Xiang X."/>
            <person name="Song Q."/>
            <person name="Yuan D."/>
            <person name="Jin S."/>
            <person name="Zhang L."/>
        </authorList>
    </citation>
    <scope>NUCLEOTIDE SEQUENCE [LARGE SCALE GENOMIC DNA]</scope>
    <source>
        <strain evidence="1">SQ_2022a</strain>
    </source>
</reference>
<evidence type="ECO:0000313" key="1">
    <source>
        <dbReference type="EMBL" id="KAI8007842.1"/>
    </source>
</evidence>
<evidence type="ECO:0000313" key="2">
    <source>
        <dbReference type="Proteomes" id="UP001060215"/>
    </source>
</evidence>
<dbReference type="Proteomes" id="UP001060215">
    <property type="component" value="Chromosome 7"/>
</dbReference>
<protein>
    <submittedName>
        <fullName evidence="1">Uncharacterized protein</fullName>
    </submittedName>
</protein>
<proteinExistence type="predicted"/>
<dbReference type="EMBL" id="CM045764">
    <property type="protein sequence ID" value="KAI8007842.1"/>
    <property type="molecule type" value="Genomic_DNA"/>
</dbReference>
<accession>A0ACC0H529</accession>